<feature type="domain" description="4'-phosphopantetheinyl transferase" evidence="3">
    <location>
        <begin position="23"/>
        <end position="121"/>
    </location>
</feature>
<name>A0A7W9KQE7_9PSEU</name>
<evidence type="ECO:0000259" key="3">
    <source>
        <dbReference type="Pfam" id="PF01648"/>
    </source>
</evidence>
<dbReference type="Pfam" id="PF01648">
    <property type="entry name" value="ACPS"/>
    <property type="match status" value="1"/>
</dbReference>
<feature type="region of interest" description="Disordered" evidence="2">
    <location>
        <begin position="1"/>
        <end position="20"/>
    </location>
</feature>
<dbReference type="SUPFAM" id="SSF56214">
    <property type="entry name" value="4'-phosphopantetheinyl transferase"/>
    <property type="match status" value="1"/>
</dbReference>
<gene>
    <name evidence="4" type="ORF">BJ998_008060</name>
</gene>
<evidence type="ECO:0000256" key="1">
    <source>
        <dbReference type="ARBA" id="ARBA00022679"/>
    </source>
</evidence>
<dbReference type="Gene3D" id="3.90.470.20">
    <property type="entry name" value="4'-phosphopantetheinyl transferase domain"/>
    <property type="match status" value="1"/>
</dbReference>
<comment type="caution">
    <text evidence="4">The sequence shown here is derived from an EMBL/GenBank/DDBJ whole genome shotgun (WGS) entry which is preliminary data.</text>
</comment>
<dbReference type="GO" id="GO:0008897">
    <property type="term" value="F:holo-[acyl-carrier-protein] synthase activity"/>
    <property type="evidence" value="ECO:0007669"/>
    <property type="project" value="InterPro"/>
</dbReference>
<evidence type="ECO:0000313" key="5">
    <source>
        <dbReference type="Proteomes" id="UP000585638"/>
    </source>
</evidence>
<dbReference type="GO" id="GO:0000287">
    <property type="term" value="F:magnesium ion binding"/>
    <property type="evidence" value="ECO:0007669"/>
    <property type="project" value="InterPro"/>
</dbReference>
<dbReference type="Proteomes" id="UP000585638">
    <property type="component" value="Unassembled WGS sequence"/>
</dbReference>
<evidence type="ECO:0000313" key="4">
    <source>
        <dbReference type="EMBL" id="MBB5896801.1"/>
    </source>
</evidence>
<accession>A0A7W9KQE7</accession>
<feature type="compositionally biased region" description="Pro residues" evidence="2">
    <location>
        <begin position="9"/>
        <end position="20"/>
    </location>
</feature>
<dbReference type="InterPro" id="IPR008278">
    <property type="entry name" value="4-PPantetheinyl_Trfase_dom"/>
</dbReference>
<reference evidence="4 5" key="1">
    <citation type="submission" date="2020-08" db="EMBL/GenBank/DDBJ databases">
        <title>Sequencing the genomes of 1000 actinobacteria strains.</title>
        <authorList>
            <person name="Klenk H.-P."/>
        </authorList>
    </citation>
    <scope>NUCLEOTIDE SEQUENCE [LARGE SCALE GENOMIC DNA]</scope>
    <source>
        <strain evidence="4 5">DSM 43851</strain>
    </source>
</reference>
<dbReference type="AlphaFoldDB" id="A0A7W9KQE7"/>
<keyword evidence="5" id="KW-1185">Reference proteome</keyword>
<keyword evidence="1 4" id="KW-0808">Transferase</keyword>
<evidence type="ECO:0000256" key="2">
    <source>
        <dbReference type="SAM" id="MobiDB-lite"/>
    </source>
</evidence>
<dbReference type="EMBL" id="JACHIR010000002">
    <property type="protein sequence ID" value="MBB5896801.1"/>
    <property type="molecule type" value="Genomic_DNA"/>
</dbReference>
<organism evidence="4 5">
    <name type="scientific">Kutzneria kofuensis</name>
    <dbReference type="NCBI Taxonomy" id="103725"/>
    <lineage>
        <taxon>Bacteria</taxon>
        <taxon>Bacillati</taxon>
        <taxon>Actinomycetota</taxon>
        <taxon>Actinomycetes</taxon>
        <taxon>Pseudonocardiales</taxon>
        <taxon>Pseudonocardiaceae</taxon>
        <taxon>Kutzneria</taxon>
    </lineage>
</organism>
<proteinExistence type="predicted"/>
<protein>
    <submittedName>
        <fullName evidence="4">Phosphopantetheine--protein transferase-like protein</fullName>
    </submittedName>
</protein>
<dbReference type="InterPro" id="IPR037143">
    <property type="entry name" value="4-PPantetheinyl_Trfase_dom_sf"/>
</dbReference>
<sequence length="168" mass="17826">MRLGGGPAAGPPRPPAPPPLVRGIGVDLADLRRMSRWRTRFPADVLGKVFTSGELAEVDSHPHPAVRMGVSVAGKEACGKALGRGLVGMAWTDIAVRAGPAGALRLELSGAAAAHAWRAGVRGWTGCWSHLADRALVLVRVIAWNTRRGEPLWQDMSTTRSSSRRPSS</sequence>